<keyword evidence="3" id="KW-0732">Signal</keyword>
<feature type="domain" description="Teneurin-like YD-shell" evidence="5">
    <location>
        <begin position="1023"/>
        <end position="1170"/>
    </location>
</feature>
<feature type="signal peptide" evidence="3">
    <location>
        <begin position="1"/>
        <end position="44"/>
    </location>
</feature>
<feature type="domain" description="DUF6531" evidence="4">
    <location>
        <begin position="145"/>
        <end position="206"/>
    </location>
</feature>
<dbReference type="PANTHER" id="PTHR32305:SF15">
    <property type="entry name" value="PROTEIN RHSA-RELATED"/>
    <property type="match status" value="1"/>
</dbReference>
<dbReference type="NCBIfam" id="TIGR01643">
    <property type="entry name" value="YD_repeat_2x"/>
    <property type="match status" value="4"/>
</dbReference>
<dbReference type="InterPro" id="IPR045351">
    <property type="entry name" value="DUF6531"/>
</dbReference>
<dbReference type="InterPro" id="IPR050708">
    <property type="entry name" value="T6SS_VgrG/RHS"/>
</dbReference>
<dbReference type="InterPro" id="IPR031325">
    <property type="entry name" value="RHS_repeat"/>
</dbReference>
<dbReference type="InterPro" id="IPR006530">
    <property type="entry name" value="YD"/>
</dbReference>
<evidence type="ECO:0000256" key="3">
    <source>
        <dbReference type="SAM" id="SignalP"/>
    </source>
</evidence>
<dbReference type="InterPro" id="IPR056823">
    <property type="entry name" value="TEN-like_YD-shell"/>
</dbReference>
<evidence type="ECO:0000259" key="5">
    <source>
        <dbReference type="Pfam" id="PF25023"/>
    </source>
</evidence>
<evidence type="ECO:0000256" key="2">
    <source>
        <dbReference type="SAM" id="MobiDB-lite"/>
    </source>
</evidence>
<feature type="region of interest" description="Disordered" evidence="2">
    <location>
        <begin position="132"/>
        <end position="152"/>
    </location>
</feature>
<comment type="caution">
    <text evidence="6">The sequence shown here is derived from an EMBL/GenBank/DDBJ whole genome shotgun (WGS) entry which is preliminary data.</text>
</comment>
<dbReference type="PRINTS" id="PR00394">
    <property type="entry name" value="RHSPROTEIN"/>
</dbReference>
<proteinExistence type="predicted"/>
<dbReference type="EMBL" id="JADIKE010000034">
    <property type="protein sequence ID" value="MBM7125527.1"/>
    <property type="molecule type" value="Genomic_DNA"/>
</dbReference>
<dbReference type="Pfam" id="PF25023">
    <property type="entry name" value="TEN_YD-shell"/>
    <property type="match status" value="2"/>
</dbReference>
<dbReference type="NCBIfam" id="TIGR03696">
    <property type="entry name" value="Rhs_assc_core"/>
    <property type="match status" value="1"/>
</dbReference>
<feature type="domain" description="Teneurin-like YD-shell" evidence="5">
    <location>
        <begin position="732"/>
        <end position="900"/>
    </location>
</feature>
<gene>
    <name evidence="6" type="ORF">ISP19_09055</name>
</gene>
<keyword evidence="7" id="KW-1185">Reference proteome</keyword>
<dbReference type="RefSeq" id="WP_204681045.1">
    <property type="nucleotide sequence ID" value="NZ_BSNR01000015.1"/>
</dbReference>
<dbReference type="PANTHER" id="PTHR32305">
    <property type="match status" value="1"/>
</dbReference>
<protein>
    <submittedName>
        <fullName evidence="6">RHS repeat protein</fullName>
    </submittedName>
</protein>
<dbReference type="InterPro" id="IPR022385">
    <property type="entry name" value="Rhs_assc_core"/>
</dbReference>
<dbReference type="Pfam" id="PF20148">
    <property type="entry name" value="DUF6531"/>
    <property type="match status" value="1"/>
</dbReference>
<evidence type="ECO:0000256" key="1">
    <source>
        <dbReference type="ARBA" id="ARBA00022737"/>
    </source>
</evidence>
<sequence length="1507" mass="159115">MDRIGTQCRKNLFSRRKRSMGAGMTKFLVCLAAALLVCSGGVYGEDDSPPASTDAGGGAGAGGGFGGGVGDVTQGQPVNVTANRAPDPIIDLGGSTFIGMSPSQYIGPPLQVSKSPGGVPTLARVTVNANVDQTKSPCDPQPTGGDPVDLSSGTKVESVTDFAVPGEMGLQFTRYYSSNYYSPSSYYNQGTNTRLGVWTTSFDYVLMADLGQSNCQLFVPNSVCPMVLIHPDGSIVQFSVGTVNADGSASFNELHNGIATLTRNSDGSYVVHDEDSKVLTYSNQLVNAWLGEEVQLSSVKDQAGVGWTFTYPNTTTTVVTHTSGRTVTLSTSFNVSEAGSDTVNRQLTVTDPAGNTYTYGMVDPSSSVNYTEPGFLIGELRSATLPGSPATTVSYTYNDGVTGGPYLWALTGVAYNGVLHDQTSYNSQGQAVQTQMADGTQQTSISYSSNSTGSVATVTNPLGHVSVYQFNTKSDLVSITGQASAHCAATLSSRTYDANENVSSETDNDGNVVDYTYAANGEIQQKIESPGAYQRVTNFVWDSTPATDRLLSVTVVGYLQTTFTYTAQGRLASVTQTNLTSNGVANQSQTTTYRYALNSNGMASSVTTTYPSLNGANTVTYSYDAYGDVTGISNALGQATTYSNLTGLGLPQTTTSPNGNVVDYTYDARGRLTTFSHTYGGVTNTGGYKYDPNSGQISEYERPDGEITTYAYDADFKLTSSTWTGPSGAAVVTSNTYDANGDVTGTSWTRQGISSPDLVTSTSYDELGRPIVINGNHGQSSTLTYDPNGNVSTVTNAAGNTTTYKYDSDGRPEYVTDPAGHTTVHEYDYGNQSLQTTDPRGLVTKYARDGFGQLWTLTSPDTGTTSYAYDAYGHLTSKTTNDGNSVTYTYDTLNRLTSAAASGQTFGYTYTYDSCTYGVGHLCGFSDSTGTTSYTYDIMGDVASRTWSNGLFGTSTTSYAYDGIRRLVQISEGGVYVVDYSWVDDQVGSVAVQFNGQSATVLYGAKYNAMRQPLGWTWGGTGIQRTLTYDNDGRLTSISSMNGSSAIQSQAYTWNDLDLITGINNEVYSTITQNYTYDNLNRLTNQSGPAPLALTYDANGNRASQVDSGTEAITIASTSNHLLTRGENTYSYNANGNVSMVSYATSGTNVTYSYDGFGRLSSAVRSGAASICETNGDCPAYPAGTTSYVNNALGQRKWLDGPESGFQIFSYGLSGELSSEATVAPGSNTANINYYVYFDGQPVALINDESTLYYLHDDHLGRPEEITNTNGSMVWLGLNYAFDRSILVQGIQNVDIGLPGQVYDSNTGNWSNGFRDYDSSDGRYLESDLIGLGGGVNTYAYVGGNPTASIDPSGLRADTDLCAGLTAQGCMQMAQFGPDYVTLNVTVPSVFEFGGTITRAGTVFQHGGFALGSPKSTASGKNWGFNLSIGYLLTPCPGTNAGVNGFVDGPSKSFSYYNFVGGGIVHNGSGTAIEMGVGLGGASGGGSYAGMVGQIGPGLSYTPVPSP</sequence>
<feature type="chain" id="PRO_5045362989" evidence="3">
    <location>
        <begin position="45"/>
        <end position="1507"/>
    </location>
</feature>
<dbReference type="Gene3D" id="2.180.10.10">
    <property type="entry name" value="RHS repeat-associated core"/>
    <property type="match status" value="3"/>
</dbReference>
<accession>A0ABS2K2R6</accession>
<keyword evidence="1" id="KW-0677">Repeat</keyword>
<reference evidence="6" key="1">
    <citation type="submission" date="2020-10" db="EMBL/GenBank/DDBJ databases">
        <title>Phylogeny of dyella-like bacteria.</title>
        <authorList>
            <person name="Fu J."/>
        </authorList>
    </citation>
    <scope>NUCLEOTIDE SEQUENCE</scope>
    <source>
        <strain evidence="6">DHOC52</strain>
    </source>
</reference>
<evidence type="ECO:0000313" key="7">
    <source>
        <dbReference type="Proteomes" id="UP001430149"/>
    </source>
</evidence>
<evidence type="ECO:0000313" key="6">
    <source>
        <dbReference type="EMBL" id="MBM7125527.1"/>
    </source>
</evidence>
<dbReference type="Gene3D" id="3.90.930.1">
    <property type="match status" value="1"/>
</dbReference>
<organism evidence="6 7">
    <name type="scientific">Dyella flava</name>
    <dbReference type="NCBI Taxonomy" id="1920170"/>
    <lineage>
        <taxon>Bacteria</taxon>
        <taxon>Pseudomonadati</taxon>
        <taxon>Pseudomonadota</taxon>
        <taxon>Gammaproteobacteria</taxon>
        <taxon>Lysobacterales</taxon>
        <taxon>Rhodanobacteraceae</taxon>
        <taxon>Dyella</taxon>
    </lineage>
</organism>
<dbReference type="Proteomes" id="UP001430149">
    <property type="component" value="Unassembled WGS sequence"/>
</dbReference>
<dbReference type="Pfam" id="PF05593">
    <property type="entry name" value="RHS_repeat"/>
    <property type="match status" value="1"/>
</dbReference>
<evidence type="ECO:0000259" key="4">
    <source>
        <dbReference type="Pfam" id="PF20148"/>
    </source>
</evidence>
<name>A0ABS2K2R6_9GAMM</name>